<keyword evidence="5" id="KW-1185">Reference proteome</keyword>
<feature type="region of interest" description="Disordered" evidence="2">
    <location>
        <begin position="153"/>
        <end position="255"/>
    </location>
</feature>
<comment type="caution">
    <text evidence="4">The sequence shown here is derived from an EMBL/GenBank/DDBJ whole genome shotgun (WGS) entry which is preliminary data.</text>
</comment>
<feature type="compositionally biased region" description="Polar residues" evidence="2">
    <location>
        <begin position="296"/>
        <end position="307"/>
    </location>
</feature>
<comment type="similarity">
    <text evidence="1">Belongs to the CAPAB/TerDEXZ family.</text>
</comment>
<reference evidence="4" key="2">
    <citation type="submission" date="2020-09" db="EMBL/GenBank/DDBJ databases">
        <authorList>
            <person name="Sun Q."/>
            <person name="Zhou Y."/>
        </authorList>
    </citation>
    <scope>NUCLEOTIDE SEQUENCE</scope>
    <source>
        <strain evidence="4">CGMCC 4.7278</strain>
    </source>
</reference>
<feature type="compositionally biased region" description="Low complexity" evidence="2">
    <location>
        <begin position="178"/>
        <end position="188"/>
    </location>
</feature>
<dbReference type="PANTHER" id="PTHR32097:SF4">
    <property type="entry name" value="GENERAL STRESS PROTEIN 16U"/>
    <property type="match status" value="1"/>
</dbReference>
<dbReference type="InterPro" id="IPR051324">
    <property type="entry name" value="Stress/Tellurium_Resist"/>
</dbReference>
<feature type="compositionally biased region" description="Low complexity" evidence="2">
    <location>
        <begin position="225"/>
        <end position="254"/>
    </location>
</feature>
<evidence type="ECO:0000256" key="1">
    <source>
        <dbReference type="ARBA" id="ARBA00008775"/>
    </source>
</evidence>
<sequence>MISLQAGQNTGLSADYLRFTVQSASGVSLGALVVDAGLRARDAQDYVGSAGATAPGVTVGQGSVELTLSRLRPGAEAVLLFVAAPNVLGALTANLAENGAPAAQFAITPSAGERALICFEVYRRNGSWKLRALGQGYAGGEAELLRAHGVSLPNTRAAGTGDANSDRSHQDWRQGTNATQAGAAFPTGTGAGNLNAGPGVPPTGPGASPLDGGASSINGGARTFPSGADSPGASGPSHPGPSAAHGASPSPGAPLEVAHGLQRMWMIFEDAARSAAALSSARDYAADRLDRELSEAVSNPATRNTPAAETARVNAQRRHDELVATATQDHRRDSDHLAREIAEADSALPAALATWLAPAWSSRDNGADGIRLGELYGTDRSELRIPYCVPVPLNRPLWVDTESSAAASRVVGSLVARLVAALPHRTTTVDVIDLTGGLRPLTSILGPLLAGRPVITDHMDISARLSELASAAELAEMAYNSGQFVPPREHRILVVADFPHGYQTTDIVRLGQLMVRGDLIGLSLVIIGSGTTDFGDGPLTALAQSCRHLPTMPGTPLFDPWTGNPWELDLDMLPMEPELASRYLRL</sequence>
<dbReference type="AlphaFoldDB" id="A0A917QJQ7"/>
<reference evidence="4" key="1">
    <citation type="journal article" date="2014" name="Int. J. Syst. Evol. Microbiol.">
        <title>Complete genome sequence of Corynebacterium casei LMG S-19264T (=DSM 44701T), isolated from a smear-ripened cheese.</title>
        <authorList>
            <consortium name="US DOE Joint Genome Institute (JGI-PGF)"/>
            <person name="Walter F."/>
            <person name="Albersmeier A."/>
            <person name="Kalinowski J."/>
            <person name="Ruckert C."/>
        </authorList>
    </citation>
    <scope>NUCLEOTIDE SEQUENCE</scope>
    <source>
        <strain evidence="4">CGMCC 4.7278</strain>
    </source>
</reference>
<dbReference type="Pfam" id="PF02342">
    <property type="entry name" value="TerD"/>
    <property type="match status" value="1"/>
</dbReference>
<evidence type="ECO:0000313" key="5">
    <source>
        <dbReference type="Proteomes" id="UP000612956"/>
    </source>
</evidence>
<organism evidence="4 5">
    <name type="scientific">Nocardia camponoti</name>
    <dbReference type="NCBI Taxonomy" id="1616106"/>
    <lineage>
        <taxon>Bacteria</taxon>
        <taxon>Bacillati</taxon>
        <taxon>Actinomycetota</taxon>
        <taxon>Actinomycetes</taxon>
        <taxon>Mycobacteriales</taxon>
        <taxon>Nocardiaceae</taxon>
        <taxon>Nocardia</taxon>
    </lineage>
</organism>
<dbReference type="CDD" id="cd06974">
    <property type="entry name" value="TerD_like"/>
    <property type="match status" value="1"/>
</dbReference>
<accession>A0A917QJQ7</accession>
<dbReference type="PANTHER" id="PTHR32097">
    <property type="entry name" value="CAMP-BINDING PROTEIN 1-RELATED"/>
    <property type="match status" value="1"/>
</dbReference>
<evidence type="ECO:0000259" key="3">
    <source>
        <dbReference type="Pfam" id="PF02342"/>
    </source>
</evidence>
<evidence type="ECO:0000313" key="4">
    <source>
        <dbReference type="EMBL" id="GGK53728.1"/>
    </source>
</evidence>
<dbReference type="RefSeq" id="WP_229683936.1">
    <property type="nucleotide sequence ID" value="NZ_BMMW01000002.1"/>
</dbReference>
<evidence type="ECO:0000256" key="2">
    <source>
        <dbReference type="SAM" id="MobiDB-lite"/>
    </source>
</evidence>
<dbReference type="EMBL" id="BMMW01000002">
    <property type="protein sequence ID" value="GGK53728.1"/>
    <property type="molecule type" value="Genomic_DNA"/>
</dbReference>
<name>A0A917QJQ7_9NOCA</name>
<feature type="region of interest" description="Disordered" evidence="2">
    <location>
        <begin position="295"/>
        <end position="315"/>
    </location>
</feature>
<dbReference type="InterPro" id="IPR003325">
    <property type="entry name" value="TerD"/>
</dbReference>
<feature type="domain" description="TerD" evidence="3">
    <location>
        <begin position="96"/>
        <end position="146"/>
    </location>
</feature>
<proteinExistence type="inferred from homology"/>
<dbReference type="Proteomes" id="UP000612956">
    <property type="component" value="Unassembled WGS sequence"/>
</dbReference>
<dbReference type="Gene3D" id="2.60.60.30">
    <property type="entry name" value="sav2460 like domains"/>
    <property type="match status" value="1"/>
</dbReference>
<gene>
    <name evidence="4" type="ORF">GCM10011591_26950</name>
</gene>
<protein>
    <submittedName>
        <fullName evidence="4">Export associated protein</fullName>
    </submittedName>
</protein>